<dbReference type="RefSeq" id="WP_078477665.1">
    <property type="nucleotide sequence ID" value="NZ_MPRK01000311.1"/>
</dbReference>
<dbReference type="InterPro" id="IPR013785">
    <property type="entry name" value="Aldolase_TIM"/>
</dbReference>
<keyword evidence="6" id="KW-1185">Reference proteome</keyword>
<organism evidence="5 6">
    <name type="scientific">Solemya elarraichensis gill symbiont</name>
    <dbReference type="NCBI Taxonomy" id="1918949"/>
    <lineage>
        <taxon>Bacteria</taxon>
        <taxon>Pseudomonadati</taxon>
        <taxon>Pseudomonadota</taxon>
        <taxon>Gammaproteobacteria</taxon>
        <taxon>sulfur-oxidizing symbionts</taxon>
    </lineage>
</organism>
<dbReference type="PANTHER" id="PTHR37418:SF2">
    <property type="entry name" value="3-KETO-5-AMINOHEXANOATE CLEAVAGE ENZYME"/>
    <property type="match status" value="1"/>
</dbReference>
<evidence type="ECO:0000256" key="3">
    <source>
        <dbReference type="ARBA" id="ARBA00022723"/>
    </source>
</evidence>
<dbReference type="Proteomes" id="UP000190198">
    <property type="component" value="Unassembled WGS sequence"/>
</dbReference>
<evidence type="ECO:0008006" key="7">
    <source>
        <dbReference type="Google" id="ProtNLM"/>
    </source>
</evidence>
<dbReference type="Gene3D" id="3.20.20.70">
    <property type="entry name" value="Aldolase class I"/>
    <property type="match status" value="1"/>
</dbReference>
<dbReference type="Pfam" id="PF05853">
    <property type="entry name" value="BKACE"/>
    <property type="match status" value="1"/>
</dbReference>
<reference evidence="5 6" key="1">
    <citation type="submission" date="2016-11" db="EMBL/GenBank/DDBJ databases">
        <title>Mixed transmission modes and dynamic genome evolution in an obligate animal-bacterial symbiosis.</title>
        <authorList>
            <person name="Russell S.L."/>
            <person name="Corbett-Detig R.B."/>
            <person name="Cavanaugh C.M."/>
        </authorList>
    </citation>
    <scope>NUCLEOTIDE SEQUENCE [LARGE SCALE GENOMIC DNA]</scope>
    <source>
        <strain evidence="5">Sp-SM6</strain>
    </source>
</reference>
<evidence type="ECO:0000256" key="1">
    <source>
        <dbReference type="ARBA" id="ARBA00001947"/>
    </source>
</evidence>
<evidence type="ECO:0000256" key="4">
    <source>
        <dbReference type="ARBA" id="ARBA00022833"/>
    </source>
</evidence>
<dbReference type="PANTHER" id="PTHR37418">
    <property type="entry name" value="3-KETO-5-AMINOHEXANOATE CLEAVAGE ENZYME-RELATED"/>
    <property type="match status" value="1"/>
</dbReference>
<keyword evidence="2" id="KW-0808">Transferase</keyword>
<name>A0A1T2KVB7_9GAMM</name>
<comment type="cofactor">
    <cofactor evidence="1">
        <name>Zn(2+)</name>
        <dbReference type="ChEBI" id="CHEBI:29105"/>
    </cofactor>
</comment>
<accession>A0A1T2KVB7</accession>
<dbReference type="EMBL" id="MPRK01000311">
    <property type="protein sequence ID" value="OOZ36741.1"/>
    <property type="molecule type" value="Genomic_DNA"/>
</dbReference>
<gene>
    <name evidence="5" type="ORF">BOW52_10585</name>
</gene>
<evidence type="ECO:0000313" key="6">
    <source>
        <dbReference type="Proteomes" id="UP000190198"/>
    </source>
</evidence>
<sequence>MNTNPLIVNLAPTGMVACKSENSSLPTSPDEIIKDLLQCAELGISIVHLHARDSNENPSSDPKIYAELIERIRSSEHLKNLVVCVSTSGRQTPDVTQRAAVLTLDGNFKPDMASLTLGSLNFIDQASVNSPSSIRYLAEMMLKHDIKPELEIFDSGMINFAKVLIKERLLKPPYYFNLILGNISSAQATLKDLAMLVEALPHDSYWSVGGIGRYQKSMNGIGVGAADGVRVGLEDNLWTDEDRTTIASNYQLLERVHAQAKALGRSVMTPEMLRRNLGLTQTALYPGFAYSDNRSY</sequence>
<dbReference type="GO" id="GO:0043720">
    <property type="term" value="F:3-keto-5-aminohexanoate cleavage activity"/>
    <property type="evidence" value="ECO:0007669"/>
    <property type="project" value="InterPro"/>
</dbReference>
<dbReference type="GO" id="GO:0046872">
    <property type="term" value="F:metal ion binding"/>
    <property type="evidence" value="ECO:0007669"/>
    <property type="project" value="UniProtKB-KW"/>
</dbReference>
<protein>
    <recommendedName>
        <fullName evidence="7">3-keto-5-aminohexanoate cleavage protein</fullName>
    </recommendedName>
</protein>
<keyword evidence="3" id="KW-0479">Metal-binding</keyword>
<evidence type="ECO:0000313" key="5">
    <source>
        <dbReference type="EMBL" id="OOZ36741.1"/>
    </source>
</evidence>
<evidence type="ECO:0000256" key="2">
    <source>
        <dbReference type="ARBA" id="ARBA00022679"/>
    </source>
</evidence>
<proteinExistence type="predicted"/>
<dbReference type="InterPro" id="IPR008567">
    <property type="entry name" value="BKACE"/>
</dbReference>
<dbReference type="AlphaFoldDB" id="A0A1T2KVB7"/>
<comment type="caution">
    <text evidence="5">The sequence shown here is derived from an EMBL/GenBank/DDBJ whole genome shotgun (WGS) entry which is preliminary data.</text>
</comment>
<dbReference type="OrthoDB" id="9155960at2"/>
<keyword evidence="4" id="KW-0862">Zinc</keyword>